<name>A0A1H6TMY3_9FIRM</name>
<dbReference type="PANTHER" id="PTHR30563">
    <property type="entry name" value="DNA RECOMBINATION PROTEIN RMUC"/>
    <property type="match status" value="1"/>
</dbReference>
<accession>A0A1H6TMY3</accession>
<dbReference type="RefSeq" id="WP_074732030.1">
    <property type="nucleotide sequence ID" value="NZ_FNYK01000023.1"/>
</dbReference>
<evidence type="ECO:0000256" key="2">
    <source>
        <dbReference type="ARBA" id="ARBA00009840"/>
    </source>
</evidence>
<dbReference type="eggNOG" id="COG1322">
    <property type="taxonomic scope" value="Bacteria"/>
</dbReference>
<dbReference type="Proteomes" id="UP000183028">
    <property type="component" value="Unassembled WGS sequence"/>
</dbReference>
<dbReference type="OrthoDB" id="370725at2"/>
<feature type="transmembrane region" description="Helical" evidence="6">
    <location>
        <begin position="6"/>
        <end position="22"/>
    </location>
</feature>
<evidence type="ECO:0000313" key="8">
    <source>
        <dbReference type="Proteomes" id="UP000183028"/>
    </source>
</evidence>
<dbReference type="EMBL" id="FNYK01000023">
    <property type="protein sequence ID" value="SEI77575.1"/>
    <property type="molecule type" value="Genomic_DNA"/>
</dbReference>
<evidence type="ECO:0000256" key="4">
    <source>
        <dbReference type="ARBA" id="ARBA00023172"/>
    </source>
</evidence>
<evidence type="ECO:0000256" key="1">
    <source>
        <dbReference type="ARBA" id="ARBA00003416"/>
    </source>
</evidence>
<keyword evidence="8" id="KW-1185">Reference proteome</keyword>
<proteinExistence type="inferred from homology"/>
<dbReference type="Pfam" id="PF02646">
    <property type="entry name" value="RmuC"/>
    <property type="match status" value="1"/>
</dbReference>
<organism evidence="7 8">
    <name type="scientific">Sharpea azabuensis</name>
    <dbReference type="NCBI Taxonomy" id="322505"/>
    <lineage>
        <taxon>Bacteria</taxon>
        <taxon>Bacillati</taxon>
        <taxon>Bacillota</taxon>
        <taxon>Erysipelotrichia</taxon>
        <taxon>Erysipelotrichales</taxon>
        <taxon>Coprobacillaceae</taxon>
        <taxon>Sharpea</taxon>
    </lineage>
</organism>
<dbReference type="InterPro" id="IPR003798">
    <property type="entry name" value="DNA_recombination_RmuC"/>
</dbReference>
<comment type="similarity">
    <text evidence="2">Belongs to the RmuC family.</text>
</comment>
<keyword evidence="3 5" id="KW-0175">Coiled coil</keyword>
<keyword evidence="6" id="KW-1133">Transmembrane helix</keyword>
<evidence type="ECO:0000256" key="5">
    <source>
        <dbReference type="SAM" id="Coils"/>
    </source>
</evidence>
<dbReference type="STRING" id="322505.SAMN04487836_10752"/>
<keyword evidence="6" id="KW-0472">Membrane</keyword>
<evidence type="ECO:0000256" key="6">
    <source>
        <dbReference type="SAM" id="Phobius"/>
    </source>
</evidence>
<reference evidence="8" key="1">
    <citation type="submission" date="2016-10" db="EMBL/GenBank/DDBJ databases">
        <authorList>
            <person name="Varghese N."/>
        </authorList>
    </citation>
    <scope>NUCLEOTIDE SEQUENCE [LARGE SCALE GENOMIC DNA]</scope>
    <source>
        <strain evidence="8">DSM 20406</strain>
    </source>
</reference>
<dbReference type="GO" id="GO:0006310">
    <property type="term" value="P:DNA recombination"/>
    <property type="evidence" value="ECO:0007669"/>
    <property type="project" value="UniProtKB-KW"/>
</dbReference>
<evidence type="ECO:0000313" key="7">
    <source>
        <dbReference type="EMBL" id="SEI77575.1"/>
    </source>
</evidence>
<keyword evidence="6" id="KW-0812">Transmembrane</keyword>
<feature type="coiled-coil region" evidence="5">
    <location>
        <begin position="254"/>
        <end position="288"/>
    </location>
</feature>
<sequence>MTNVLIVIGFAIVIVLLIMNLMKKDHTRELSRIEKGIEDNTRTLLEDKANKEAYEKSFAMILSETMKTREYLGVSDAKLSRIATSVNAMNNIMVNNKKRGNFGEYTLYHLLSIYFGESDAIYETQFRFSNGKIADAVLHIPGSDRVLAIDSKFPVENYARLDDAQNHDAKGAFRRDVKKHIHDIASKYIGEETLEEAIMFIPSEAIYLYICQEESSLIDEAYKAHVLITSPSTLMGVAFTLINITKDFKRSQNLQRVEKEIVALKENSDRMRDRYERVENTLQTLLKQYHELGISVHKIDERIGQIYDGED</sequence>
<evidence type="ECO:0000256" key="3">
    <source>
        <dbReference type="ARBA" id="ARBA00023054"/>
    </source>
</evidence>
<dbReference type="AlphaFoldDB" id="A0A1H6TMY3"/>
<dbReference type="PANTHER" id="PTHR30563:SF0">
    <property type="entry name" value="DNA RECOMBINATION PROTEIN RMUC"/>
    <property type="match status" value="1"/>
</dbReference>
<keyword evidence="4" id="KW-0233">DNA recombination</keyword>
<protein>
    <submittedName>
        <fullName evidence="7">DNA recombination protein RmuC</fullName>
    </submittedName>
</protein>
<comment type="function">
    <text evidence="1">Involved in DNA recombination.</text>
</comment>
<gene>
    <name evidence="7" type="ORF">SAMN04487834_102322</name>
</gene>